<keyword evidence="4" id="KW-0131">Cell cycle</keyword>
<sequence>MSGLKKTRRDGREEPIALDDEMFRVMPEDEPSGPPERDAPELDDDPDMTLEEDDLMPEPQRRSGRGRAVWVTLLALVVVAVSGLAAWVALTPGPTVSIRADEAEVVVATPTQPASTALPSLPTVRAEEGPFKFRPDDPGGLRVENMDRRVYEQVGEDARVDGADDVEQLLPAPSPPVAPPVPEPAPAPLTAMTTVTADEAATPVPDAPEDAGSTVAAAEAEVPPEPEPEPAGDDATATTAPEPEPEAAPAAPAENVALAVENGPLIQLAAFKERAQAERQWESLRDAHGDLLGRIAPVIVYADLGDLGQFYRLRAGPLADVGAAEALCRDLRRRDVECLVVRD</sequence>
<evidence type="ECO:0000259" key="3">
    <source>
        <dbReference type="PROSITE" id="PS51724"/>
    </source>
</evidence>
<feature type="transmembrane region" description="Helical" evidence="2">
    <location>
        <begin position="68"/>
        <end position="90"/>
    </location>
</feature>
<organism evidence="4 5">
    <name type="scientific">Rhodospira trueperi</name>
    <dbReference type="NCBI Taxonomy" id="69960"/>
    <lineage>
        <taxon>Bacteria</taxon>
        <taxon>Pseudomonadati</taxon>
        <taxon>Pseudomonadota</taxon>
        <taxon>Alphaproteobacteria</taxon>
        <taxon>Rhodospirillales</taxon>
        <taxon>Rhodospirillaceae</taxon>
        <taxon>Rhodospira</taxon>
    </lineage>
</organism>
<keyword evidence="2" id="KW-0472">Membrane</keyword>
<keyword evidence="2" id="KW-0812">Transmembrane</keyword>
<dbReference type="SUPFAM" id="SSF110997">
    <property type="entry name" value="Sporulation related repeat"/>
    <property type="match status" value="1"/>
</dbReference>
<dbReference type="AlphaFoldDB" id="A0A1G6WKP0"/>
<dbReference type="RefSeq" id="WP_092780730.1">
    <property type="nucleotide sequence ID" value="NZ_FNAP01000001.1"/>
</dbReference>
<feature type="domain" description="SPOR" evidence="3">
    <location>
        <begin position="258"/>
        <end position="343"/>
    </location>
</feature>
<evidence type="ECO:0000256" key="1">
    <source>
        <dbReference type="SAM" id="MobiDB-lite"/>
    </source>
</evidence>
<dbReference type="GO" id="GO:0042834">
    <property type="term" value="F:peptidoglycan binding"/>
    <property type="evidence" value="ECO:0007669"/>
    <property type="project" value="InterPro"/>
</dbReference>
<keyword evidence="2" id="KW-1133">Transmembrane helix</keyword>
<evidence type="ECO:0000313" key="4">
    <source>
        <dbReference type="EMBL" id="SDD66462.1"/>
    </source>
</evidence>
<dbReference type="OrthoDB" id="7338235at2"/>
<dbReference type="PROSITE" id="PS51724">
    <property type="entry name" value="SPOR"/>
    <property type="match status" value="1"/>
</dbReference>
<dbReference type="Proteomes" id="UP000199412">
    <property type="component" value="Unassembled WGS sequence"/>
</dbReference>
<dbReference type="InterPro" id="IPR036680">
    <property type="entry name" value="SPOR-like_sf"/>
</dbReference>
<proteinExistence type="predicted"/>
<dbReference type="InterPro" id="IPR007730">
    <property type="entry name" value="SPOR-like_dom"/>
</dbReference>
<keyword evidence="5" id="KW-1185">Reference proteome</keyword>
<dbReference type="GO" id="GO:0051301">
    <property type="term" value="P:cell division"/>
    <property type="evidence" value="ECO:0007669"/>
    <property type="project" value="UniProtKB-KW"/>
</dbReference>
<feature type="region of interest" description="Disordered" evidence="1">
    <location>
        <begin position="167"/>
        <end position="188"/>
    </location>
</feature>
<dbReference type="EMBL" id="FNAP01000001">
    <property type="protein sequence ID" value="SDD66462.1"/>
    <property type="molecule type" value="Genomic_DNA"/>
</dbReference>
<feature type="compositionally biased region" description="Basic and acidic residues" evidence="1">
    <location>
        <begin position="10"/>
        <end position="27"/>
    </location>
</feature>
<feature type="compositionally biased region" description="Acidic residues" evidence="1">
    <location>
        <begin position="41"/>
        <end position="56"/>
    </location>
</feature>
<protein>
    <submittedName>
        <fullName evidence="4">Cell division protein DedD (Protein involved in septation)</fullName>
    </submittedName>
</protein>
<keyword evidence="4" id="KW-0132">Cell division</keyword>
<evidence type="ECO:0000313" key="5">
    <source>
        <dbReference type="Proteomes" id="UP000199412"/>
    </source>
</evidence>
<gene>
    <name evidence="4" type="ORF">SAMN05421720_101192</name>
</gene>
<feature type="compositionally biased region" description="Low complexity" evidence="1">
    <location>
        <begin position="233"/>
        <end position="251"/>
    </location>
</feature>
<evidence type="ECO:0000256" key="2">
    <source>
        <dbReference type="SAM" id="Phobius"/>
    </source>
</evidence>
<dbReference type="Pfam" id="PF05036">
    <property type="entry name" value="SPOR"/>
    <property type="match status" value="1"/>
</dbReference>
<feature type="compositionally biased region" description="Acidic residues" evidence="1">
    <location>
        <begin position="222"/>
        <end position="232"/>
    </location>
</feature>
<dbReference type="STRING" id="69960.SAMN05421720_101192"/>
<name>A0A1G6WKP0_9PROT</name>
<reference evidence="4 5" key="1">
    <citation type="submission" date="2016-10" db="EMBL/GenBank/DDBJ databases">
        <authorList>
            <person name="de Groot N.N."/>
        </authorList>
    </citation>
    <scope>NUCLEOTIDE SEQUENCE [LARGE SCALE GENOMIC DNA]</scope>
    <source>
        <strain evidence="4 5">ATCC 700224</strain>
    </source>
</reference>
<feature type="region of interest" description="Disordered" evidence="1">
    <location>
        <begin position="202"/>
        <end position="251"/>
    </location>
</feature>
<dbReference type="Gene3D" id="3.30.70.1070">
    <property type="entry name" value="Sporulation related repeat"/>
    <property type="match status" value="1"/>
</dbReference>
<accession>A0A1G6WKP0</accession>
<feature type="region of interest" description="Disordered" evidence="1">
    <location>
        <begin position="1"/>
        <end position="63"/>
    </location>
</feature>
<feature type="compositionally biased region" description="Pro residues" evidence="1">
    <location>
        <begin position="172"/>
        <end position="187"/>
    </location>
</feature>